<feature type="domain" description="Histidine kinase" evidence="13">
    <location>
        <begin position="557"/>
        <end position="750"/>
    </location>
</feature>
<comment type="caution">
    <text evidence="14">The sequence shown here is derived from an EMBL/GenBank/DDBJ whole genome shotgun (WGS) entry which is preliminary data.</text>
</comment>
<feature type="signal peptide" evidence="12">
    <location>
        <begin position="1"/>
        <end position="20"/>
    </location>
</feature>
<keyword evidence="3" id="KW-0597">Phosphoprotein</keyword>
<reference evidence="14 15" key="1">
    <citation type="submission" date="2019-04" db="EMBL/GenBank/DDBJ databases">
        <title>Pedobacter sp. RP-3-22 sp. nov., isolated from Arctic soil.</title>
        <authorList>
            <person name="Dahal R.H."/>
            <person name="Kim D.-U."/>
        </authorList>
    </citation>
    <scope>NUCLEOTIDE SEQUENCE [LARGE SCALE GENOMIC DNA]</scope>
    <source>
        <strain evidence="14 15">RP-3-22</strain>
    </source>
</reference>
<dbReference type="Gene3D" id="1.25.40.10">
    <property type="entry name" value="Tetratricopeptide repeat domain"/>
    <property type="match status" value="2"/>
</dbReference>
<evidence type="ECO:0000256" key="2">
    <source>
        <dbReference type="ARBA" id="ARBA00012438"/>
    </source>
</evidence>
<dbReference type="Pfam" id="PF13424">
    <property type="entry name" value="TPR_12"/>
    <property type="match status" value="1"/>
</dbReference>
<dbReference type="InterPro" id="IPR005467">
    <property type="entry name" value="His_kinase_dom"/>
</dbReference>
<keyword evidence="7" id="KW-0067">ATP-binding</keyword>
<dbReference type="Proteomes" id="UP000309488">
    <property type="component" value="Unassembled WGS sequence"/>
</dbReference>
<dbReference type="GO" id="GO:0046983">
    <property type="term" value="F:protein dimerization activity"/>
    <property type="evidence" value="ECO:0007669"/>
    <property type="project" value="InterPro"/>
</dbReference>
<keyword evidence="5" id="KW-0547">Nucleotide-binding</keyword>
<dbReference type="Gene3D" id="1.20.5.1930">
    <property type="match status" value="1"/>
</dbReference>
<keyword evidence="11" id="KW-0472">Membrane</keyword>
<accession>A0A4U1CUQ9</accession>
<evidence type="ECO:0000256" key="1">
    <source>
        <dbReference type="ARBA" id="ARBA00000085"/>
    </source>
</evidence>
<evidence type="ECO:0000256" key="10">
    <source>
        <dbReference type="SAM" id="Coils"/>
    </source>
</evidence>
<dbReference type="Pfam" id="PF07730">
    <property type="entry name" value="HisKA_3"/>
    <property type="match status" value="1"/>
</dbReference>
<dbReference type="SMART" id="SM00028">
    <property type="entry name" value="TPR"/>
    <property type="match status" value="5"/>
</dbReference>
<organism evidence="14 15">
    <name type="scientific">Pedobacter polaris</name>
    <dbReference type="NCBI Taxonomy" id="2571273"/>
    <lineage>
        <taxon>Bacteria</taxon>
        <taxon>Pseudomonadati</taxon>
        <taxon>Bacteroidota</taxon>
        <taxon>Sphingobacteriia</taxon>
        <taxon>Sphingobacteriales</taxon>
        <taxon>Sphingobacteriaceae</taxon>
        <taxon>Pedobacter</taxon>
    </lineage>
</organism>
<evidence type="ECO:0000313" key="14">
    <source>
        <dbReference type="EMBL" id="TKC12921.1"/>
    </source>
</evidence>
<keyword evidence="15" id="KW-1185">Reference proteome</keyword>
<evidence type="ECO:0000256" key="6">
    <source>
        <dbReference type="ARBA" id="ARBA00022777"/>
    </source>
</evidence>
<dbReference type="PANTHER" id="PTHR24421">
    <property type="entry name" value="NITRATE/NITRITE SENSOR PROTEIN NARX-RELATED"/>
    <property type="match status" value="1"/>
</dbReference>
<evidence type="ECO:0000256" key="4">
    <source>
        <dbReference type="ARBA" id="ARBA00022679"/>
    </source>
</evidence>
<dbReference type="Pfam" id="PF02518">
    <property type="entry name" value="HATPase_c"/>
    <property type="match status" value="1"/>
</dbReference>
<dbReference type="GO" id="GO:0016020">
    <property type="term" value="C:membrane"/>
    <property type="evidence" value="ECO:0007669"/>
    <property type="project" value="InterPro"/>
</dbReference>
<dbReference type="InterPro" id="IPR011990">
    <property type="entry name" value="TPR-like_helical_dom_sf"/>
</dbReference>
<evidence type="ECO:0000256" key="7">
    <source>
        <dbReference type="ARBA" id="ARBA00022840"/>
    </source>
</evidence>
<feature type="transmembrane region" description="Helical" evidence="11">
    <location>
        <begin position="501"/>
        <end position="521"/>
    </location>
</feature>
<dbReference type="SUPFAM" id="SSF48452">
    <property type="entry name" value="TPR-like"/>
    <property type="match status" value="2"/>
</dbReference>
<keyword evidence="8" id="KW-0902">Two-component regulatory system</keyword>
<evidence type="ECO:0000256" key="8">
    <source>
        <dbReference type="ARBA" id="ARBA00023012"/>
    </source>
</evidence>
<keyword evidence="4" id="KW-0808">Transferase</keyword>
<evidence type="ECO:0000259" key="13">
    <source>
        <dbReference type="PROSITE" id="PS50109"/>
    </source>
</evidence>
<evidence type="ECO:0000256" key="5">
    <source>
        <dbReference type="ARBA" id="ARBA00022741"/>
    </source>
</evidence>
<dbReference type="InterPro" id="IPR011712">
    <property type="entry name" value="Sig_transdc_His_kin_sub3_dim/P"/>
</dbReference>
<evidence type="ECO:0000256" key="9">
    <source>
        <dbReference type="PROSITE-ProRule" id="PRU00339"/>
    </source>
</evidence>
<feature type="chain" id="PRO_5020242995" description="histidine kinase" evidence="12">
    <location>
        <begin position="21"/>
        <end position="750"/>
    </location>
</feature>
<dbReference type="PANTHER" id="PTHR24421:SF10">
    <property type="entry name" value="NITRATE_NITRITE SENSOR PROTEIN NARQ"/>
    <property type="match status" value="1"/>
</dbReference>
<dbReference type="InterPro" id="IPR003594">
    <property type="entry name" value="HATPase_dom"/>
</dbReference>
<protein>
    <recommendedName>
        <fullName evidence="2">histidine kinase</fullName>
        <ecNumber evidence="2">2.7.13.3</ecNumber>
    </recommendedName>
</protein>
<feature type="coiled-coil region" evidence="10">
    <location>
        <begin position="421"/>
        <end position="497"/>
    </location>
</feature>
<evidence type="ECO:0000313" key="15">
    <source>
        <dbReference type="Proteomes" id="UP000309488"/>
    </source>
</evidence>
<keyword evidence="12" id="KW-0732">Signal</keyword>
<dbReference type="EC" id="2.7.13.3" evidence="2"/>
<dbReference type="PROSITE" id="PS50109">
    <property type="entry name" value="HIS_KIN"/>
    <property type="match status" value="1"/>
</dbReference>
<dbReference type="GO" id="GO:0005524">
    <property type="term" value="F:ATP binding"/>
    <property type="evidence" value="ECO:0007669"/>
    <property type="project" value="UniProtKB-KW"/>
</dbReference>
<dbReference type="Gene3D" id="3.30.565.10">
    <property type="entry name" value="Histidine kinase-like ATPase, C-terminal domain"/>
    <property type="match status" value="1"/>
</dbReference>
<dbReference type="RefSeq" id="WP_136839044.1">
    <property type="nucleotide sequence ID" value="NZ_SWBR01000001.1"/>
</dbReference>
<keyword evidence="6" id="KW-0418">Kinase</keyword>
<keyword evidence="9" id="KW-0802">TPR repeat</keyword>
<feature type="repeat" description="TPR" evidence="9">
    <location>
        <begin position="121"/>
        <end position="154"/>
    </location>
</feature>
<dbReference type="EMBL" id="SWBR01000001">
    <property type="protein sequence ID" value="TKC12921.1"/>
    <property type="molecule type" value="Genomic_DNA"/>
</dbReference>
<evidence type="ECO:0000256" key="3">
    <source>
        <dbReference type="ARBA" id="ARBA00022553"/>
    </source>
</evidence>
<dbReference type="SUPFAM" id="SSF55874">
    <property type="entry name" value="ATPase domain of HSP90 chaperone/DNA topoisomerase II/histidine kinase"/>
    <property type="match status" value="1"/>
</dbReference>
<dbReference type="GO" id="GO:0000155">
    <property type="term" value="F:phosphorelay sensor kinase activity"/>
    <property type="evidence" value="ECO:0007669"/>
    <property type="project" value="InterPro"/>
</dbReference>
<evidence type="ECO:0000256" key="12">
    <source>
        <dbReference type="SAM" id="SignalP"/>
    </source>
</evidence>
<dbReference type="PROSITE" id="PS50005">
    <property type="entry name" value="TPR"/>
    <property type="match status" value="1"/>
</dbReference>
<dbReference type="InterPro" id="IPR036890">
    <property type="entry name" value="HATPase_C_sf"/>
</dbReference>
<comment type="catalytic activity">
    <reaction evidence="1">
        <text>ATP + protein L-histidine = ADP + protein N-phospho-L-histidine.</text>
        <dbReference type="EC" id="2.7.13.3"/>
    </reaction>
</comment>
<keyword evidence="10" id="KW-0175">Coiled coil</keyword>
<dbReference type="InterPro" id="IPR050482">
    <property type="entry name" value="Sensor_HK_TwoCompSys"/>
</dbReference>
<name>A0A4U1CUQ9_9SPHI</name>
<dbReference type="OrthoDB" id="9778366at2"/>
<dbReference type="AlphaFoldDB" id="A0A4U1CUQ9"/>
<evidence type="ECO:0000256" key="11">
    <source>
        <dbReference type="SAM" id="Phobius"/>
    </source>
</evidence>
<keyword evidence="11" id="KW-1133">Transmembrane helix</keyword>
<sequence>MKLILSIAFAYFLGCYQATAQDQKTLDSLKRILKKSTIVEQAQNLNKISSAYFRVNLDSAISYGNKSINFSNKHKIYKELAVGYNYLGQMIYYKGNYVASLSNFEKFRTIALQLKDNVLIAQAINNIAGVLIDQGKTDEAIQKYEEVLAISKKNNDKKGQSLGYGNLAFAYRYIGNNGKAISYIFEQIKIDEEINNKMGLAYSYQQLVLLYNQRNDLVNTKKYLDLSLNKFQELNDGRNVAVSYDLYASYFQSTNHIKKAIEYEKMAIDLANKHQDKRSIAIFQSKLSNLYFEAEAFELAEKNFVQAINLHESINLQKTVAGAYIGYGKSLLKLNKLEQAKSNLDKGLAIAISQKSAVDKRNAYEALTEYYIKINESNQAIKTQRQYIAVKDSLLNESNSKQINELNTIYQTQKKEQKILLLDKQNLIQGLELNKSKLELENESLENDKKALQISEQNFILQKNKVLIAQKQIETRAKAQQIKLLATQNEVQKLELLKRNIFLIIIISILLVSILLAYLFYSRNKLKQEARLQDEVIKQQDLATKAILNAEESERKRISNELHDGLGQMFSAVKMNLSALTEDLNFKNEQSKDMFDKTLSLVDESCKEVRSISHQMAPNVLLKSGLATAVRDFISKIDSRKLKIKLETFGLQERLDQNIETVLYRVIQETVNNVIKHAEASSLDIQLSKDEEGINAMIEDNGRGFNTSELEKFEGIGLKNIRSRVEYLKGSVDFSSTPSSGTLVAIFIPF</sequence>
<gene>
    <name evidence="14" type="ORF">FA048_04700</name>
</gene>
<proteinExistence type="predicted"/>
<keyword evidence="11" id="KW-0812">Transmembrane</keyword>
<dbReference type="CDD" id="cd16917">
    <property type="entry name" value="HATPase_UhpB-NarQ-NarX-like"/>
    <property type="match status" value="1"/>
</dbReference>
<dbReference type="InterPro" id="IPR019734">
    <property type="entry name" value="TPR_rpt"/>
</dbReference>